<protein>
    <recommendedName>
        <fullName evidence="3">Altered inheritance of mitochondria protein 24, mitochondrial</fullName>
    </recommendedName>
</protein>
<proteinExistence type="predicted"/>
<dbReference type="InterPro" id="IPR036983">
    <property type="entry name" value="AIM24_sf"/>
</dbReference>
<dbReference type="PANTHER" id="PTHR43657">
    <property type="entry name" value="TRYPTOPHAN RNA-BINDING ATTENUATOR PROTEIN-LIKE PROTEIN"/>
    <property type="match status" value="1"/>
</dbReference>
<organism evidence="2">
    <name type="scientific">Pseudo-nitzschia australis</name>
    <dbReference type="NCBI Taxonomy" id="44445"/>
    <lineage>
        <taxon>Eukaryota</taxon>
        <taxon>Sar</taxon>
        <taxon>Stramenopiles</taxon>
        <taxon>Ochrophyta</taxon>
        <taxon>Bacillariophyta</taxon>
        <taxon>Bacillariophyceae</taxon>
        <taxon>Bacillariophycidae</taxon>
        <taxon>Bacillariales</taxon>
        <taxon>Bacillariaceae</taxon>
        <taxon>Pseudo-nitzschia</taxon>
    </lineage>
</organism>
<dbReference type="AlphaFoldDB" id="A0A7S4A9D1"/>
<evidence type="ECO:0000313" key="2">
    <source>
        <dbReference type="EMBL" id="CAE0707660.1"/>
    </source>
</evidence>
<accession>A0A7S4A9D1</accession>
<dbReference type="InterPro" id="IPR002838">
    <property type="entry name" value="AIM24"/>
</dbReference>
<dbReference type="Gene3D" id="3.60.160.10">
    <property type="entry name" value="Mitochondrial biogenesis AIM24"/>
    <property type="match status" value="1"/>
</dbReference>
<dbReference type="Pfam" id="PF01987">
    <property type="entry name" value="AIM24"/>
    <property type="match status" value="1"/>
</dbReference>
<dbReference type="SUPFAM" id="SSF51219">
    <property type="entry name" value="TRAP-like"/>
    <property type="match status" value="1"/>
</dbReference>
<feature type="region of interest" description="Disordered" evidence="1">
    <location>
        <begin position="355"/>
        <end position="375"/>
    </location>
</feature>
<dbReference type="EMBL" id="HBIX01000480">
    <property type="protein sequence ID" value="CAE0707660.1"/>
    <property type="molecule type" value="Transcribed_RNA"/>
</dbReference>
<reference evidence="2" key="1">
    <citation type="submission" date="2021-01" db="EMBL/GenBank/DDBJ databases">
        <authorList>
            <person name="Corre E."/>
            <person name="Pelletier E."/>
            <person name="Niang G."/>
            <person name="Scheremetjew M."/>
            <person name="Finn R."/>
            <person name="Kale V."/>
            <person name="Holt S."/>
            <person name="Cochrane G."/>
            <person name="Meng A."/>
            <person name="Brown T."/>
            <person name="Cohen L."/>
        </authorList>
    </citation>
    <scope>NUCLEOTIDE SEQUENCE</scope>
    <source>
        <strain evidence="2">10249 10 AB</strain>
    </source>
</reference>
<evidence type="ECO:0000256" key="1">
    <source>
        <dbReference type="SAM" id="MobiDB-lite"/>
    </source>
</evidence>
<gene>
    <name evidence="2" type="ORF">PAUS00366_LOCUS380</name>
</gene>
<feature type="compositionally biased region" description="Polar residues" evidence="1">
    <location>
        <begin position="361"/>
        <end position="375"/>
    </location>
</feature>
<evidence type="ECO:0008006" key="3">
    <source>
        <dbReference type="Google" id="ProtNLM"/>
    </source>
</evidence>
<dbReference type="PANTHER" id="PTHR43657:SF1">
    <property type="entry name" value="ALTERED INHERITANCE OF MITOCHONDRIA PROTEIN 24, MITOCHONDRIAL"/>
    <property type="match status" value="1"/>
</dbReference>
<dbReference type="NCBIfam" id="TIGR00266">
    <property type="entry name" value="TIGR00266 family protein"/>
    <property type="match status" value="1"/>
</dbReference>
<dbReference type="InterPro" id="IPR016031">
    <property type="entry name" value="Trp_RNA-bd_attenuator-like_dom"/>
</dbReference>
<feature type="region of interest" description="Disordered" evidence="1">
    <location>
        <begin position="36"/>
        <end position="59"/>
    </location>
</feature>
<name>A0A7S4A9D1_9STRA</name>
<sequence length="463" mass="48807">MLSKATRSRVAISRSCRYMARHLAVVAPFDRGSSLSLSSLPSPGQHQKDSNPEYLPSSPAHDDFSPIDLAVSSKIEGEESQIATITLRPGERLRAESGSMLFMTKGVEMATNLEGASSAFKRMMTGQNVFLTDFTYNGGEGTGTVALGTDFPSKIIRLSLEEHGGSLIAQRGAYLASNPSVDIQMEFTKTMTAGFFGGQGFILQRLVGEGDVLIKAGGSLVVRDLEEGEVLRATSGSIVAFEPTVSYDIQMMQGVKNVVFGGEGLFITTLTGPGRCWLQGMPQDRMIAEIASRISSGGGIGPVIPMPIGGMGSGTGGGVDAPPVDSGVPNDTNVPGNTDVDSGEEMVAIADEGSKIDPEPFSTTPSSGMVSDDASTTTYSNTIGESDAFQETTFTDNQTDFIEPSFSDDTSFSTDNSDAGFGQQEGDFFDDKNMEIFDSGATEEVSEAGSSILSALWDIFTGD</sequence>